<comment type="caution">
    <text evidence="2">The sequence shown here is derived from an EMBL/GenBank/DDBJ whole genome shotgun (WGS) entry which is preliminary data.</text>
</comment>
<gene>
    <name evidence="2" type="ORF">INT47_011253</name>
</gene>
<evidence type="ECO:0000313" key="3">
    <source>
        <dbReference type="Proteomes" id="UP000603453"/>
    </source>
</evidence>
<proteinExistence type="predicted"/>
<evidence type="ECO:0000313" key="2">
    <source>
        <dbReference type="EMBL" id="KAG2213104.1"/>
    </source>
</evidence>
<dbReference type="PANTHER" id="PTHR21344:SF1">
    <property type="entry name" value="RAL GTPASE-ACTIVATING PROTEIN SUBUNIT BETA"/>
    <property type="match status" value="1"/>
</dbReference>
<accession>A0A8H7RKD1</accession>
<reference evidence="2" key="1">
    <citation type="submission" date="2020-12" db="EMBL/GenBank/DDBJ databases">
        <title>Metabolic potential, ecology and presence of endohyphal bacteria is reflected in genomic diversity of Mucoromycotina.</title>
        <authorList>
            <person name="Muszewska A."/>
            <person name="Okrasinska A."/>
            <person name="Steczkiewicz K."/>
            <person name="Drgas O."/>
            <person name="Orlowska M."/>
            <person name="Perlinska-Lenart U."/>
            <person name="Aleksandrzak-Piekarczyk T."/>
            <person name="Szatraj K."/>
            <person name="Zielenkiewicz U."/>
            <person name="Pilsyk S."/>
            <person name="Malc E."/>
            <person name="Mieczkowski P."/>
            <person name="Kruszewska J.S."/>
            <person name="Biernat P."/>
            <person name="Pawlowska J."/>
        </authorList>
    </citation>
    <scope>NUCLEOTIDE SEQUENCE</scope>
    <source>
        <strain evidence="2">WA0000017839</strain>
    </source>
</reference>
<feature type="region of interest" description="Disordered" evidence="1">
    <location>
        <begin position="65"/>
        <end position="118"/>
    </location>
</feature>
<dbReference type="EMBL" id="JAEPRD010000004">
    <property type="protein sequence ID" value="KAG2213104.1"/>
    <property type="molecule type" value="Genomic_DNA"/>
</dbReference>
<organism evidence="2 3">
    <name type="scientific">Mucor saturninus</name>
    <dbReference type="NCBI Taxonomy" id="64648"/>
    <lineage>
        <taxon>Eukaryota</taxon>
        <taxon>Fungi</taxon>
        <taxon>Fungi incertae sedis</taxon>
        <taxon>Mucoromycota</taxon>
        <taxon>Mucoromycotina</taxon>
        <taxon>Mucoromycetes</taxon>
        <taxon>Mucorales</taxon>
        <taxon>Mucorineae</taxon>
        <taxon>Mucoraceae</taxon>
        <taxon>Mucor</taxon>
    </lineage>
</organism>
<dbReference type="AlphaFoldDB" id="A0A8H7RKD1"/>
<dbReference type="Proteomes" id="UP000603453">
    <property type="component" value="Unassembled WGS sequence"/>
</dbReference>
<name>A0A8H7RKD1_9FUNG</name>
<feature type="compositionally biased region" description="Polar residues" evidence="1">
    <location>
        <begin position="1"/>
        <end position="13"/>
    </location>
</feature>
<evidence type="ECO:0000256" key="1">
    <source>
        <dbReference type="SAM" id="MobiDB-lite"/>
    </source>
</evidence>
<feature type="region of interest" description="Disordered" evidence="1">
    <location>
        <begin position="1"/>
        <end position="40"/>
    </location>
</feature>
<protein>
    <submittedName>
        <fullName evidence="2">Uncharacterized protein</fullName>
    </submittedName>
</protein>
<dbReference type="InterPro" id="IPR039930">
    <property type="entry name" value="RALGAPB"/>
</dbReference>
<dbReference type="PANTHER" id="PTHR21344">
    <property type="entry name" value="RAL GTPASE-ACTIVATING PROTEIN SUBUNIT BETA"/>
    <property type="match status" value="1"/>
</dbReference>
<feature type="compositionally biased region" description="Low complexity" evidence="1">
    <location>
        <begin position="20"/>
        <end position="32"/>
    </location>
</feature>
<sequence length="414" mass="45322">SSIHSTSNISPVNASLGKRSNTNTSGNSLSGSVGEKSVGRRTISIQQLDTLWQDSGSKLLSFVHHGDTTQQPGASKATKVALDEDKKMDSDRKSTSSSLDESSNKSNRTPSSSVWASGESISMMTNPASITEKLPSGLGTFKSSDFLVLNNLPNDGLQVLNLWKNMLLTIGNINQIEGPQNHAIAMQCVVEIWDTLRQVRAQQPYRDIPIPAMYEVAPWLFQATELPSAYDVGKAAAYGSLCRLMSQRPEEKVPEGYYAAFFTSVFKGFASNDNAIIQAIISNSERLFGVSIPGVHILIPSYIDAIEKQLLTDDTAVLPHVRKSCITILGSLVSISNHLKNVTIQTDQLDMTWAKCFQEKSFSFADVKVWLKNIFIRLVNTGHPIPQEQDTDAHSMLLGALCTLVLDEMLSAER</sequence>
<dbReference type="OrthoDB" id="19311at2759"/>
<feature type="compositionally biased region" description="Basic and acidic residues" evidence="1">
    <location>
        <begin position="81"/>
        <end position="94"/>
    </location>
</feature>
<keyword evidence="3" id="KW-1185">Reference proteome</keyword>
<dbReference type="GO" id="GO:0005096">
    <property type="term" value="F:GTPase activator activity"/>
    <property type="evidence" value="ECO:0007669"/>
    <property type="project" value="InterPro"/>
</dbReference>
<feature type="non-terminal residue" evidence="2">
    <location>
        <position position="414"/>
    </location>
</feature>
<feature type="compositionally biased region" description="Low complexity" evidence="1">
    <location>
        <begin position="95"/>
        <end position="113"/>
    </location>
</feature>